<comment type="caution">
    <text evidence="5">The sequence shown here is derived from an EMBL/GenBank/DDBJ whole genome shotgun (WGS) entry which is preliminary data.</text>
</comment>
<evidence type="ECO:0000256" key="2">
    <source>
        <dbReference type="PROSITE-ProRule" id="PRU01091"/>
    </source>
</evidence>
<keyword evidence="3" id="KW-0812">Transmembrane</keyword>
<feature type="domain" description="OmpR/PhoB-type" evidence="4">
    <location>
        <begin position="6"/>
        <end position="105"/>
    </location>
</feature>
<dbReference type="SUPFAM" id="SSF46894">
    <property type="entry name" value="C-terminal effector domain of the bipartite response regulators"/>
    <property type="match status" value="1"/>
</dbReference>
<organism evidence="5 6">
    <name type="scientific">Photobacterium rosenbergii</name>
    <dbReference type="NCBI Taxonomy" id="294936"/>
    <lineage>
        <taxon>Bacteria</taxon>
        <taxon>Pseudomonadati</taxon>
        <taxon>Pseudomonadota</taxon>
        <taxon>Gammaproteobacteria</taxon>
        <taxon>Vibrionales</taxon>
        <taxon>Vibrionaceae</taxon>
        <taxon>Photobacterium</taxon>
    </lineage>
</organism>
<dbReference type="Gene3D" id="1.10.10.10">
    <property type="entry name" value="Winged helix-like DNA-binding domain superfamily/Winged helix DNA-binding domain"/>
    <property type="match status" value="1"/>
</dbReference>
<name>A0A2T3NKX3_9GAMM</name>
<feature type="DNA-binding region" description="OmpR/PhoB-type" evidence="2">
    <location>
        <begin position="6"/>
        <end position="105"/>
    </location>
</feature>
<dbReference type="AlphaFoldDB" id="A0A2T3NKX3"/>
<dbReference type="PROSITE" id="PS51755">
    <property type="entry name" value="OMPR_PHOB"/>
    <property type="match status" value="1"/>
</dbReference>
<dbReference type="GO" id="GO:0006355">
    <property type="term" value="P:regulation of DNA-templated transcription"/>
    <property type="evidence" value="ECO:0007669"/>
    <property type="project" value="InterPro"/>
</dbReference>
<dbReference type="EMBL" id="PYMB01000001">
    <property type="protein sequence ID" value="PSW16168.1"/>
    <property type="molecule type" value="Genomic_DNA"/>
</dbReference>
<dbReference type="InterPro" id="IPR016032">
    <property type="entry name" value="Sig_transdc_resp-reg_C-effctor"/>
</dbReference>
<sequence length="508" mass="57725">MTAKTRYLIHHEPQIVFMPDQNQIVIEQQEIHLEPLQSKLLSYFIVQNGVVVNARQIADSVWQRSQVSDNLVRQVVSLLRSQLKDKSRPYQIVKTIPKQGYLFEMPVSEISAEENNTEELNTEKANIELSNTEEACDAKCSLDKPHTVDEVTLNPEQSSTHKYKRLAVVLSGILALSVMGFGAGYIWKNTQPSPETIVTAKTNLNSPVFLHQVQLDTEQDFEMAQSVYNYLFYGLNSAKTISGYHFSELTAEAKDTLENNGFELKSWIKHNGQDYTFTVLLQNTKHPQLNHKIEKRFNEQSFFNDIGDIVLEIKSLISPNDPGYEISNHRITSISDYKDWKAISAGISLFYQGKGNIALDAVAEQLQMIKAQGRENYLVNSLLSYHSSLAFLQSGNEYDKELALSLAHQAFEMNPRCDIANLTLGLALLLNERNDQAFPYLFYAAESTPSPISFYLLSIVDTQSENPRGAAYHYQCYSDMKKEVNGQLFDLMKPLQKPNLFQTQAKEH</sequence>
<proteinExistence type="predicted"/>
<dbReference type="GO" id="GO:0000160">
    <property type="term" value="P:phosphorelay signal transduction system"/>
    <property type="evidence" value="ECO:0007669"/>
    <property type="project" value="InterPro"/>
</dbReference>
<dbReference type="RefSeq" id="WP_107296790.1">
    <property type="nucleotide sequence ID" value="NZ_PYMB01000001.1"/>
</dbReference>
<dbReference type="Proteomes" id="UP000241346">
    <property type="component" value="Unassembled WGS sequence"/>
</dbReference>
<evidence type="ECO:0000313" key="6">
    <source>
        <dbReference type="Proteomes" id="UP000241346"/>
    </source>
</evidence>
<dbReference type="Pfam" id="PF00486">
    <property type="entry name" value="Trans_reg_C"/>
    <property type="match status" value="1"/>
</dbReference>
<dbReference type="GO" id="GO:0003677">
    <property type="term" value="F:DNA binding"/>
    <property type="evidence" value="ECO:0007669"/>
    <property type="project" value="UniProtKB-UniRule"/>
</dbReference>
<dbReference type="InterPro" id="IPR001867">
    <property type="entry name" value="OmpR/PhoB-type_DNA-bd"/>
</dbReference>
<accession>A0A2T3NKX3</accession>
<gene>
    <name evidence="5" type="ORF">C9J01_03965</name>
</gene>
<keyword evidence="3" id="KW-0472">Membrane</keyword>
<dbReference type="InterPro" id="IPR036388">
    <property type="entry name" value="WH-like_DNA-bd_sf"/>
</dbReference>
<evidence type="ECO:0000256" key="1">
    <source>
        <dbReference type="ARBA" id="ARBA00023125"/>
    </source>
</evidence>
<evidence type="ECO:0000313" key="5">
    <source>
        <dbReference type="EMBL" id="PSW16168.1"/>
    </source>
</evidence>
<evidence type="ECO:0000259" key="4">
    <source>
        <dbReference type="PROSITE" id="PS51755"/>
    </source>
</evidence>
<keyword evidence="1 2" id="KW-0238">DNA-binding</keyword>
<dbReference type="SMART" id="SM00862">
    <property type="entry name" value="Trans_reg_C"/>
    <property type="match status" value="1"/>
</dbReference>
<evidence type="ECO:0000256" key="3">
    <source>
        <dbReference type="SAM" id="Phobius"/>
    </source>
</evidence>
<dbReference type="CDD" id="cd00383">
    <property type="entry name" value="trans_reg_C"/>
    <property type="match status" value="1"/>
</dbReference>
<protein>
    <submittedName>
        <fullName evidence="5">Transcriptional regulator</fullName>
    </submittedName>
</protein>
<keyword evidence="3" id="KW-1133">Transmembrane helix</keyword>
<dbReference type="OrthoDB" id="799930at2"/>
<reference evidence="5 6" key="1">
    <citation type="submission" date="2018-03" db="EMBL/GenBank/DDBJ databases">
        <title>Whole genome sequencing of Histamine producing bacteria.</title>
        <authorList>
            <person name="Butler K."/>
        </authorList>
    </citation>
    <scope>NUCLEOTIDE SEQUENCE [LARGE SCALE GENOMIC DNA]</scope>
    <source>
        <strain evidence="5 6">DSM 19138</strain>
    </source>
</reference>
<feature type="transmembrane region" description="Helical" evidence="3">
    <location>
        <begin position="166"/>
        <end position="187"/>
    </location>
</feature>